<evidence type="ECO:0000256" key="4">
    <source>
        <dbReference type="ARBA" id="ARBA00011209"/>
    </source>
</evidence>
<reference evidence="18" key="1">
    <citation type="journal article" date="2012" name="Science">
        <title>Fermentation, hydrogen, and sulfur metabolism in multiple uncultivated bacterial phyla.</title>
        <authorList>
            <person name="Wrighton K.C."/>
            <person name="Thomas B.C."/>
            <person name="Sharon I."/>
            <person name="Miller C.S."/>
            <person name="Castelle C.J."/>
            <person name="VerBerkmoes N.C."/>
            <person name="Wilkins M.J."/>
            <person name="Hettich R.L."/>
            <person name="Lipton M.S."/>
            <person name="Williams K.H."/>
            <person name="Long P.E."/>
            <person name="Banfield J.F."/>
        </authorList>
    </citation>
    <scope>NUCLEOTIDE SEQUENCE [LARGE SCALE GENOMIC DNA]</scope>
</reference>
<dbReference type="InterPro" id="IPR006195">
    <property type="entry name" value="aa-tRNA-synth_II"/>
</dbReference>
<dbReference type="NCBIfam" id="TIGR00468">
    <property type="entry name" value="pheS"/>
    <property type="match status" value="1"/>
</dbReference>
<comment type="catalytic activity">
    <reaction evidence="16">
        <text>tRNA(Phe) + L-phenylalanine + ATP = L-phenylalanyl-tRNA(Phe) + AMP + diphosphate + H(+)</text>
        <dbReference type="Rhea" id="RHEA:19413"/>
        <dbReference type="Rhea" id="RHEA-COMP:9668"/>
        <dbReference type="Rhea" id="RHEA-COMP:9699"/>
        <dbReference type="ChEBI" id="CHEBI:15378"/>
        <dbReference type="ChEBI" id="CHEBI:30616"/>
        <dbReference type="ChEBI" id="CHEBI:33019"/>
        <dbReference type="ChEBI" id="CHEBI:58095"/>
        <dbReference type="ChEBI" id="CHEBI:78442"/>
        <dbReference type="ChEBI" id="CHEBI:78531"/>
        <dbReference type="ChEBI" id="CHEBI:456215"/>
        <dbReference type="EC" id="6.1.1.20"/>
    </reaction>
</comment>
<evidence type="ECO:0000256" key="13">
    <source>
        <dbReference type="ARBA" id="ARBA00022917"/>
    </source>
</evidence>
<keyword evidence="12" id="KW-0460">Magnesium</keyword>
<dbReference type="SUPFAM" id="SSF46589">
    <property type="entry name" value="tRNA-binding arm"/>
    <property type="match status" value="1"/>
</dbReference>
<evidence type="ECO:0000256" key="11">
    <source>
        <dbReference type="ARBA" id="ARBA00022840"/>
    </source>
</evidence>
<dbReference type="HAMAP" id="MF_00281">
    <property type="entry name" value="Phe_tRNA_synth_alpha1"/>
    <property type="match status" value="1"/>
</dbReference>
<evidence type="ECO:0000259" key="17">
    <source>
        <dbReference type="PROSITE" id="PS50862"/>
    </source>
</evidence>
<evidence type="ECO:0000256" key="10">
    <source>
        <dbReference type="ARBA" id="ARBA00022741"/>
    </source>
</evidence>
<dbReference type="AlphaFoldDB" id="K1XY26"/>
<keyword evidence="9" id="KW-0479">Metal-binding</keyword>
<dbReference type="InterPro" id="IPR010978">
    <property type="entry name" value="tRNA-bd_arm"/>
</dbReference>
<comment type="subunit">
    <text evidence="4">Tetramer of two alpha and two beta subunits.</text>
</comment>
<evidence type="ECO:0000256" key="8">
    <source>
        <dbReference type="ARBA" id="ARBA00022598"/>
    </source>
</evidence>
<evidence type="ECO:0000256" key="5">
    <source>
        <dbReference type="ARBA" id="ARBA00012814"/>
    </source>
</evidence>
<keyword evidence="7" id="KW-0963">Cytoplasm</keyword>
<feature type="non-terminal residue" evidence="18">
    <location>
        <position position="1"/>
    </location>
</feature>
<evidence type="ECO:0000256" key="7">
    <source>
        <dbReference type="ARBA" id="ARBA00022490"/>
    </source>
</evidence>
<organism evidence="18">
    <name type="scientific">uncultured bacterium</name>
    <name type="common">gcode 4</name>
    <dbReference type="NCBI Taxonomy" id="1234023"/>
    <lineage>
        <taxon>Bacteria</taxon>
        <taxon>environmental samples</taxon>
    </lineage>
</organism>
<dbReference type="Pfam" id="PF02912">
    <property type="entry name" value="Phe_tRNA-synt_N"/>
    <property type="match status" value="1"/>
</dbReference>
<dbReference type="PANTHER" id="PTHR11538">
    <property type="entry name" value="PHENYLALANYL-TRNA SYNTHETASE"/>
    <property type="match status" value="1"/>
</dbReference>
<evidence type="ECO:0000256" key="3">
    <source>
        <dbReference type="ARBA" id="ARBA00010207"/>
    </source>
</evidence>
<dbReference type="GO" id="GO:0005737">
    <property type="term" value="C:cytoplasm"/>
    <property type="evidence" value="ECO:0007669"/>
    <property type="project" value="UniProtKB-SubCell"/>
</dbReference>
<feature type="domain" description="Aminoacyl-transfer RNA synthetases class-II family profile" evidence="17">
    <location>
        <begin position="227"/>
        <end position="366"/>
    </location>
</feature>
<dbReference type="SUPFAM" id="SSF55681">
    <property type="entry name" value="Class II aaRS and biotin synthetases"/>
    <property type="match status" value="1"/>
</dbReference>
<dbReference type="InterPro" id="IPR002319">
    <property type="entry name" value="Phenylalanyl-tRNA_Synthase"/>
</dbReference>
<dbReference type="FunFam" id="3.30.930.10:FF:000089">
    <property type="entry name" value="Phenylalanine--tRNA ligase alpha subunit"/>
    <property type="match status" value="1"/>
</dbReference>
<evidence type="ECO:0000256" key="2">
    <source>
        <dbReference type="ARBA" id="ARBA00004496"/>
    </source>
</evidence>
<name>K1XY26_9BACT</name>
<sequence length="374" mass="42839">LRLCSSESQKPMVRAHIDILLCHSRFNFPFKYFSMQHKLTTLKTEVLAQILSLTAQQDIIDYRNAITGKNGTLTEILKGIKDLSVEEKQTIGKLSNDVKVAILAAFDERIAEIKKAEIAEKLASEFEDVTIPVSQDAGHHLHPITRTLMQIEDSFKRMGFDCYESNEVTTEYWNFDSLNVPKTHPARDMQDTFWLEGTGNVLSTQTSSMQNILMKSKWVPVKAIISGRVFRNEDIDATHENTFYQVEGMVIDEHITLANLKYTLRTMLSDIFGREVSIRMRPGYFPFVEPGVEVDFSCPFCNGTGCKICKKSGWIEFLGAGLMHPNVLREWGIDPEKYTGFAFWFGLNRLVMIKYGINDIRYFQNPNLAFLKQF</sequence>
<dbReference type="EMBL" id="AMFJ01034169">
    <property type="protein sequence ID" value="EKD30062.1"/>
    <property type="molecule type" value="Genomic_DNA"/>
</dbReference>
<dbReference type="InterPro" id="IPR004188">
    <property type="entry name" value="Phe-tRNA_ligase_II_N"/>
</dbReference>
<keyword evidence="14 18" id="KW-0030">Aminoacyl-tRNA synthetase</keyword>
<gene>
    <name evidence="18" type="primary">pheS</name>
    <name evidence="18" type="ORF">ACD_78C00169G0007</name>
</gene>
<keyword evidence="11" id="KW-0067">ATP-binding</keyword>
<comment type="subcellular location">
    <subcellularLocation>
        <location evidence="2">Cytoplasm</location>
    </subcellularLocation>
</comment>
<evidence type="ECO:0000256" key="9">
    <source>
        <dbReference type="ARBA" id="ARBA00022723"/>
    </source>
</evidence>
<dbReference type="InterPro" id="IPR022911">
    <property type="entry name" value="Phe_tRNA_ligase_alpha1_bac"/>
</dbReference>
<comment type="cofactor">
    <cofactor evidence="1">
        <name>Mg(2+)</name>
        <dbReference type="ChEBI" id="CHEBI:18420"/>
    </cofactor>
</comment>
<evidence type="ECO:0000256" key="15">
    <source>
        <dbReference type="ARBA" id="ARBA00030612"/>
    </source>
</evidence>
<dbReference type="CDD" id="cd00496">
    <property type="entry name" value="PheRS_alpha_core"/>
    <property type="match status" value="1"/>
</dbReference>
<keyword evidence="10" id="KW-0547">Nucleotide-binding</keyword>
<dbReference type="Gene3D" id="3.30.930.10">
    <property type="entry name" value="Bira Bifunctional Protein, Domain 2"/>
    <property type="match status" value="1"/>
</dbReference>
<keyword evidence="13" id="KW-0648">Protein biosynthesis</keyword>
<proteinExistence type="inferred from homology"/>
<evidence type="ECO:0000256" key="6">
    <source>
        <dbReference type="ARBA" id="ARBA00015409"/>
    </source>
</evidence>
<comment type="similarity">
    <text evidence="3">Belongs to the class-II aminoacyl-tRNA synthetase family. Phe-tRNA synthetase alpha subunit type 1 subfamily.</text>
</comment>
<evidence type="ECO:0000256" key="14">
    <source>
        <dbReference type="ARBA" id="ARBA00023146"/>
    </source>
</evidence>
<dbReference type="EC" id="6.1.1.20" evidence="5"/>
<dbReference type="GO" id="GO:0046872">
    <property type="term" value="F:metal ion binding"/>
    <property type="evidence" value="ECO:0007669"/>
    <property type="project" value="UniProtKB-KW"/>
</dbReference>
<dbReference type="PROSITE" id="PS50862">
    <property type="entry name" value="AA_TRNA_LIGASE_II"/>
    <property type="match status" value="1"/>
</dbReference>
<dbReference type="GO" id="GO:0005524">
    <property type="term" value="F:ATP binding"/>
    <property type="evidence" value="ECO:0007669"/>
    <property type="project" value="UniProtKB-KW"/>
</dbReference>
<protein>
    <recommendedName>
        <fullName evidence="6">Phenylalanine--tRNA ligase alpha subunit</fullName>
        <ecNumber evidence="5">6.1.1.20</ecNumber>
    </recommendedName>
    <alternativeName>
        <fullName evidence="15">Phenylalanyl-tRNA synthetase alpha subunit</fullName>
    </alternativeName>
</protein>
<dbReference type="GO" id="GO:0006432">
    <property type="term" value="P:phenylalanyl-tRNA aminoacylation"/>
    <property type="evidence" value="ECO:0007669"/>
    <property type="project" value="InterPro"/>
</dbReference>
<evidence type="ECO:0000256" key="16">
    <source>
        <dbReference type="ARBA" id="ARBA00049255"/>
    </source>
</evidence>
<accession>K1XY26</accession>
<dbReference type="PANTHER" id="PTHR11538:SF41">
    <property type="entry name" value="PHENYLALANINE--TRNA LIGASE, MITOCHONDRIAL"/>
    <property type="match status" value="1"/>
</dbReference>
<dbReference type="GO" id="GO:0000049">
    <property type="term" value="F:tRNA binding"/>
    <property type="evidence" value="ECO:0007669"/>
    <property type="project" value="InterPro"/>
</dbReference>
<dbReference type="InterPro" id="IPR045864">
    <property type="entry name" value="aa-tRNA-synth_II/BPL/LPL"/>
</dbReference>
<dbReference type="GO" id="GO:0004826">
    <property type="term" value="F:phenylalanine-tRNA ligase activity"/>
    <property type="evidence" value="ECO:0007669"/>
    <property type="project" value="UniProtKB-EC"/>
</dbReference>
<dbReference type="InterPro" id="IPR004529">
    <property type="entry name" value="Phe-tRNA-synth_IIc_asu"/>
</dbReference>
<dbReference type="Pfam" id="PF01409">
    <property type="entry name" value="tRNA-synt_2d"/>
    <property type="match status" value="1"/>
</dbReference>
<evidence type="ECO:0000256" key="12">
    <source>
        <dbReference type="ARBA" id="ARBA00022842"/>
    </source>
</evidence>
<keyword evidence="8 18" id="KW-0436">Ligase</keyword>
<evidence type="ECO:0000256" key="1">
    <source>
        <dbReference type="ARBA" id="ARBA00001946"/>
    </source>
</evidence>
<comment type="caution">
    <text evidence="18">The sequence shown here is derived from an EMBL/GenBank/DDBJ whole genome shotgun (WGS) entry which is preliminary data.</text>
</comment>
<evidence type="ECO:0000313" key="18">
    <source>
        <dbReference type="EMBL" id="EKD30062.1"/>
    </source>
</evidence>